<dbReference type="EMBL" id="JBHEZY010000012">
    <property type="protein sequence ID" value="MFC1434263.1"/>
    <property type="molecule type" value="Genomic_DNA"/>
</dbReference>
<protein>
    <submittedName>
        <fullName evidence="1">Uncharacterized protein</fullName>
    </submittedName>
</protein>
<organism evidence="1 2">
    <name type="scientific">Streptacidiphilus alkalitolerans</name>
    <dbReference type="NCBI Taxonomy" id="3342712"/>
    <lineage>
        <taxon>Bacteria</taxon>
        <taxon>Bacillati</taxon>
        <taxon>Actinomycetota</taxon>
        <taxon>Actinomycetes</taxon>
        <taxon>Kitasatosporales</taxon>
        <taxon>Streptomycetaceae</taxon>
        <taxon>Streptacidiphilus</taxon>
    </lineage>
</organism>
<gene>
    <name evidence="1" type="ORF">ACEZDB_26850</name>
</gene>
<evidence type="ECO:0000313" key="2">
    <source>
        <dbReference type="Proteomes" id="UP001592530"/>
    </source>
</evidence>
<accession>A0ABV6X8C2</accession>
<proteinExistence type="predicted"/>
<reference evidence="1 2" key="1">
    <citation type="submission" date="2024-09" db="EMBL/GenBank/DDBJ databases">
        <authorList>
            <person name="Lee S.D."/>
        </authorList>
    </citation>
    <scope>NUCLEOTIDE SEQUENCE [LARGE SCALE GENOMIC DNA]</scope>
    <source>
        <strain evidence="1 2">N1-3</strain>
    </source>
</reference>
<dbReference type="RefSeq" id="WP_380556635.1">
    <property type="nucleotide sequence ID" value="NZ_JBHEZY010000012.1"/>
</dbReference>
<dbReference type="Proteomes" id="UP001592530">
    <property type="component" value="Unassembled WGS sequence"/>
</dbReference>
<sequence>MKRRTIPSAAAHPAVAFGPSPFGLTRAELRTEVRRLAAAGWSLWELRTRFGHPGLWGSPWT</sequence>
<evidence type="ECO:0000313" key="1">
    <source>
        <dbReference type="EMBL" id="MFC1434263.1"/>
    </source>
</evidence>
<comment type="caution">
    <text evidence="1">The sequence shown here is derived from an EMBL/GenBank/DDBJ whole genome shotgun (WGS) entry which is preliminary data.</text>
</comment>
<name>A0ABV6X8C2_9ACTN</name>